<dbReference type="Pfam" id="PF13185">
    <property type="entry name" value="GAF_2"/>
    <property type="match status" value="1"/>
</dbReference>
<dbReference type="PANTHER" id="PTHR44757">
    <property type="entry name" value="DIGUANYLATE CYCLASE DGCP"/>
    <property type="match status" value="1"/>
</dbReference>
<dbReference type="SUPFAM" id="SSF55781">
    <property type="entry name" value="GAF domain-like"/>
    <property type="match status" value="1"/>
</dbReference>
<dbReference type="NCBIfam" id="TIGR00229">
    <property type="entry name" value="sensory_box"/>
    <property type="match status" value="1"/>
</dbReference>
<keyword evidence="1" id="KW-0812">Transmembrane</keyword>
<dbReference type="CDD" id="cd00130">
    <property type="entry name" value="PAS"/>
    <property type="match status" value="1"/>
</dbReference>
<dbReference type="InterPro" id="IPR035965">
    <property type="entry name" value="PAS-like_dom_sf"/>
</dbReference>
<dbReference type="InterPro" id="IPR052155">
    <property type="entry name" value="Biofilm_reg_signaling"/>
</dbReference>
<dbReference type="AlphaFoldDB" id="X1M9L9"/>
<accession>X1M9L9</accession>
<dbReference type="Gene3D" id="3.30.450.40">
    <property type="match status" value="1"/>
</dbReference>
<name>X1M9L9_9ZZZZ</name>
<feature type="domain" description="PAS" evidence="2">
    <location>
        <begin position="308"/>
        <end position="378"/>
    </location>
</feature>
<reference evidence="4" key="1">
    <citation type="journal article" date="2014" name="Front. Microbiol.">
        <title>High frequency of phylogenetically diverse reductive dehalogenase-homologous genes in deep subseafloor sedimentary metagenomes.</title>
        <authorList>
            <person name="Kawai M."/>
            <person name="Futagami T."/>
            <person name="Toyoda A."/>
            <person name="Takaki Y."/>
            <person name="Nishi S."/>
            <person name="Hori S."/>
            <person name="Arai W."/>
            <person name="Tsubouchi T."/>
            <person name="Morono Y."/>
            <person name="Uchiyama I."/>
            <person name="Ito T."/>
            <person name="Fujiyama A."/>
            <person name="Inagaki F."/>
            <person name="Takami H."/>
        </authorList>
    </citation>
    <scope>NUCLEOTIDE SEQUENCE</scope>
    <source>
        <strain evidence="4">Expedition CK06-06</strain>
    </source>
</reference>
<evidence type="ECO:0000313" key="4">
    <source>
        <dbReference type="EMBL" id="GAI14806.1"/>
    </source>
</evidence>
<protein>
    <recommendedName>
        <fullName evidence="5">PAS domain-containing protein</fullName>
    </recommendedName>
</protein>
<dbReference type="InterPro" id="IPR013767">
    <property type="entry name" value="PAS_fold"/>
</dbReference>
<feature type="transmembrane region" description="Helical" evidence="1">
    <location>
        <begin position="38"/>
        <end position="69"/>
    </location>
</feature>
<dbReference type="SMART" id="SM00091">
    <property type="entry name" value="PAS"/>
    <property type="match status" value="1"/>
</dbReference>
<dbReference type="InterPro" id="IPR003018">
    <property type="entry name" value="GAF"/>
</dbReference>
<dbReference type="SUPFAM" id="SSF55785">
    <property type="entry name" value="PYP-like sensor domain (PAS domain)"/>
    <property type="match status" value="1"/>
</dbReference>
<proteinExistence type="predicted"/>
<dbReference type="PANTHER" id="PTHR44757:SF2">
    <property type="entry name" value="BIOFILM ARCHITECTURE MAINTENANCE PROTEIN MBAA"/>
    <property type="match status" value="1"/>
</dbReference>
<dbReference type="InterPro" id="IPR000700">
    <property type="entry name" value="PAS-assoc_C"/>
</dbReference>
<dbReference type="GO" id="GO:0006355">
    <property type="term" value="P:regulation of DNA-templated transcription"/>
    <property type="evidence" value="ECO:0007669"/>
    <property type="project" value="InterPro"/>
</dbReference>
<dbReference type="SMART" id="SM00065">
    <property type="entry name" value="GAF"/>
    <property type="match status" value="1"/>
</dbReference>
<keyword evidence="1" id="KW-0472">Membrane</keyword>
<dbReference type="PROSITE" id="PS50112">
    <property type="entry name" value="PAS"/>
    <property type="match status" value="1"/>
</dbReference>
<sequence length="454" mass="50717">LALFVFCSVVHYAELIGILGTTASSFHFGLTRHALGRILFLLPIIYSAYAFGLTGGLATSFAALLVMLPRATLISPAPADAILETVGVILVGALASLWNWTLAKAKAKTEVALAQLESAHDILQQYVQSARSNEKRQTILNAISTMLAESLELENILNKAIHMVSELMEVEITLIFSLDAESQELKLAAYEGVSDEFARAVDGMKIGEGFYGEVAKTGQPMVVENVSRDPRLTSPEVNKMRIQIQLVVPLILRDSTTGILCVAMRRPRQFTLEDIKLLTAVGTQIATAIENARLYERERLTAQRLAVSERNYRQLFENASDAIWVHDLEGNIIAANEATEKLVGYSVRELAKMNVKNFLSDESFNLASQVRRKLLEREPVEQPYEQSLIRKDGTKAILKLATSLVTEDGKSIGFQHIARDVTEEKRMQDNLRYYLQEITRAQEEERKRIARELH</sequence>
<comment type="caution">
    <text evidence="4">The sequence shown here is derived from an EMBL/GenBank/DDBJ whole genome shotgun (WGS) entry which is preliminary data.</text>
</comment>
<evidence type="ECO:0000256" key="1">
    <source>
        <dbReference type="SAM" id="Phobius"/>
    </source>
</evidence>
<dbReference type="Gene3D" id="3.30.450.20">
    <property type="entry name" value="PAS domain"/>
    <property type="match status" value="1"/>
</dbReference>
<evidence type="ECO:0000259" key="2">
    <source>
        <dbReference type="PROSITE" id="PS50112"/>
    </source>
</evidence>
<feature type="transmembrane region" description="Helical" evidence="1">
    <location>
        <begin position="81"/>
        <end position="100"/>
    </location>
</feature>
<dbReference type="PROSITE" id="PS50113">
    <property type="entry name" value="PAC"/>
    <property type="match status" value="1"/>
</dbReference>
<evidence type="ECO:0000259" key="3">
    <source>
        <dbReference type="PROSITE" id="PS50113"/>
    </source>
</evidence>
<keyword evidence="1" id="KW-1133">Transmembrane helix</keyword>
<organism evidence="4">
    <name type="scientific">marine sediment metagenome</name>
    <dbReference type="NCBI Taxonomy" id="412755"/>
    <lineage>
        <taxon>unclassified sequences</taxon>
        <taxon>metagenomes</taxon>
        <taxon>ecological metagenomes</taxon>
    </lineage>
</organism>
<dbReference type="InterPro" id="IPR000014">
    <property type="entry name" value="PAS"/>
</dbReference>
<dbReference type="InterPro" id="IPR029016">
    <property type="entry name" value="GAF-like_dom_sf"/>
</dbReference>
<feature type="non-terminal residue" evidence="4">
    <location>
        <position position="1"/>
    </location>
</feature>
<dbReference type="Pfam" id="PF00989">
    <property type="entry name" value="PAS"/>
    <property type="match status" value="1"/>
</dbReference>
<feature type="non-terminal residue" evidence="4">
    <location>
        <position position="454"/>
    </location>
</feature>
<dbReference type="EMBL" id="BARV01006584">
    <property type="protein sequence ID" value="GAI14806.1"/>
    <property type="molecule type" value="Genomic_DNA"/>
</dbReference>
<evidence type="ECO:0008006" key="5">
    <source>
        <dbReference type="Google" id="ProtNLM"/>
    </source>
</evidence>
<feature type="transmembrane region" description="Helical" evidence="1">
    <location>
        <begin position="12"/>
        <end position="31"/>
    </location>
</feature>
<gene>
    <name evidence="4" type="ORF">S06H3_13482</name>
</gene>
<feature type="domain" description="PAC" evidence="3">
    <location>
        <begin position="382"/>
        <end position="433"/>
    </location>
</feature>